<proteinExistence type="predicted"/>
<dbReference type="AlphaFoldDB" id="A0A5N6JRP4"/>
<keyword evidence="2" id="KW-1185">Reference proteome</keyword>
<evidence type="ECO:0000313" key="2">
    <source>
        <dbReference type="Proteomes" id="UP000326757"/>
    </source>
</evidence>
<reference evidence="1 2" key="1">
    <citation type="submission" date="2019-06" db="EMBL/GenBank/DDBJ databases">
        <title>Genome Sequence of the Brown Rot Fungal Pathogen Monilinia laxa.</title>
        <authorList>
            <person name="De Miccolis Angelini R.M."/>
            <person name="Landi L."/>
            <person name="Abate D."/>
            <person name="Pollastro S."/>
            <person name="Romanazzi G."/>
            <person name="Faretra F."/>
        </authorList>
    </citation>
    <scope>NUCLEOTIDE SEQUENCE [LARGE SCALE GENOMIC DNA]</scope>
    <source>
        <strain evidence="1 2">Mlax316</strain>
    </source>
</reference>
<evidence type="ECO:0000313" key="1">
    <source>
        <dbReference type="EMBL" id="KAB8291553.1"/>
    </source>
</evidence>
<sequence length="88" mass="10241">MSLTQNYHISLAEKIFWAGSRQNYKQAIAILQLLHLLAWEAKGKLKLLWSSATSTRASKKRIDLLQSIRLLMRPDRKFYNAIFFSTVT</sequence>
<accession>A0A5N6JRP4</accession>
<dbReference type="EMBL" id="VIGI01000014">
    <property type="protein sequence ID" value="KAB8291553.1"/>
    <property type="molecule type" value="Genomic_DNA"/>
</dbReference>
<comment type="caution">
    <text evidence="1">The sequence shown here is derived from an EMBL/GenBank/DDBJ whole genome shotgun (WGS) entry which is preliminary data.</text>
</comment>
<organism evidence="1 2">
    <name type="scientific">Monilinia laxa</name>
    <name type="common">Brown rot fungus</name>
    <name type="synonym">Sclerotinia laxa</name>
    <dbReference type="NCBI Taxonomy" id="61186"/>
    <lineage>
        <taxon>Eukaryota</taxon>
        <taxon>Fungi</taxon>
        <taxon>Dikarya</taxon>
        <taxon>Ascomycota</taxon>
        <taxon>Pezizomycotina</taxon>
        <taxon>Leotiomycetes</taxon>
        <taxon>Helotiales</taxon>
        <taxon>Sclerotiniaceae</taxon>
        <taxon>Monilinia</taxon>
    </lineage>
</organism>
<name>A0A5N6JRP4_MONLA</name>
<protein>
    <submittedName>
        <fullName evidence="1">Uncharacterized protein</fullName>
    </submittedName>
</protein>
<gene>
    <name evidence="1" type="ORF">EYC80_006354</name>
</gene>
<dbReference type="Proteomes" id="UP000326757">
    <property type="component" value="Unassembled WGS sequence"/>
</dbReference>